<feature type="compositionally biased region" description="Low complexity" evidence="2">
    <location>
        <begin position="100"/>
        <end position="116"/>
    </location>
</feature>
<feature type="region of interest" description="Disordered" evidence="2">
    <location>
        <begin position="1729"/>
        <end position="1759"/>
    </location>
</feature>
<dbReference type="SMART" id="SM00220">
    <property type="entry name" value="S_TKc"/>
    <property type="match status" value="1"/>
</dbReference>
<feature type="region of interest" description="Disordered" evidence="2">
    <location>
        <begin position="740"/>
        <end position="770"/>
    </location>
</feature>
<feature type="compositionally biased region" description="Polar residues" evidence="2">
    <location>
        <begin position="1997"/>
        <end position="2025"/>
    </location>
</feature>
<feature type="region of interest" description="Disordered" evidence="2">
    <location>
        <begin position="1168"/>
        <end position="1197"/>
    </location>
</feature>
<dbReference type="GO" id="GO:0005524">
    <property type="term" value="F:ATP binding"/>
    <property type="evidence" value="ECO:0007669"/>
    <property type="project" value="InterPro"/>
</dbReference>
<dbReference type="OrthoDB" id="5600583at2759"/>
<comment type="caution">
    <text evidence="4">The sequence shown here is derived from an EMBL/GenBank/DDBJ whole genome shotgun (WGS) entry which is preliminary data.</text>
</comment>
<proteinExistence type="predicted"/>
<feature type="compositionally biased region" description="Low complexity" evidence="2">
    <location>
        <begin position="757"/>
        <end position="770"/>
    </location>
</feature>
<feature type="compositionally biased region" description="Polar residues" evidence="2">
    <location>
        <begin position="1748"/>
        <end position="1759"/>
    </location>
</feature>
<organism evidence="4 5">
    <name type="scientific">Smittium simulii</name>
    <dbReference type="NCBI Taxonomy" id="133385"/>
    <lineage>
        <taxon>Eukaryota</taxon>
        <taxon>Fungi</taxon>
        <taxon>Fungi incertae sedis</taxon>
        <taxon>Zoopagomycota</taxon>
        <taxon>Kickxellomycotina</taxon>
        <taxon>Harpellomycetes</taxon>
        <taxon>Harpellales</taxon>
        <taxon>Legeriomycetaceae</taxon>
        <taxon>Smittium</taxon>
    </lineage>
</organism>
<feature type="compositionally biased region" description="Polar residues" evidence="2">
    <location>
        <begin position="740"/>
        <end position="756"/>
    </location>
</feature>
<dbReference type="EMBL" id="MBFR01000018">
    <property type="protein sequence ID" value="PVU97121.1"/>
    <property type="molecule type" value="Genomic_DNA"/>
</dbReference>
<gene>
    <name evidence="4" type="ORF">BB561_000761</name>
</gene>
<feature type="region of interest" description="Disordered" evidence="2">
    <location>
        <begin position="1997"/>
        <end position="2030"/>
    </location>
</feature>
<evidence type="ECO:0000313" key="5">
    <source>
        <dbReference type="Proteomes" id="UP000245383"/>
    </source>
</evidence>
<feature type="coiled-coil region" evidence="1">
    <location>
        <begin position="1510"/>
        <end position="1569"/>
    </location>
</feature>
<evidence type="ECO:0000256" key="2">
    <source>
        <dbReference type="SAM" id="MobiDB-lite"/>
    </source>
</evidence>
<evidence type="ECO:0000256" key="1">
    <source>
        <dbReference type="SAM" id="Coils"/>
    </source>
</evidence>
<keyword evidence="5" id="KW-1185">Reference proteome</keyword>
<feature type="domain" description="Protein kinase" evidence="3">
    <location>
        <begin position="166"/>
        <end position="423"/>
    </location>
</feature>
<dbReference type="STRING" id="133385.A0A2T9YXP8"/>
<dbReference type="GO" id="GO:0004672">
    <property type="term" value="F:protein kinase activity"/>
    <property type="evidence" value="ECO:0007669"/>
    <property type="project" value="InterPro"/>
</dbReference>
<dbReference type="InterPro" id="IPR000719">
    <property type="entry name" value="Prot_kinase_dom"/>
</dbReference>
<feature type="compositionally biased region" description="Basic and acidic residues" evidence="2">
    <location>
        <begin position="862"/>
        <end position="884"/>
    </location>
</feature>
<protein>
    <recommendedName>
        <fullName evidence="3">Protein kinase domain-containing protein</fullName>
    </recommendedName>
</protein>
<name>A0A2T9YXP8_9FUNG</name>
<feature type="region of interest" description="Disordered" evidence="2">
    <location>
        <begin position="859"/>
        <end position="887"/>
    </location>
</feature>
<dbReference type="Proteomes" id="UP000245383">
    <property type="component" value="Unassembled WGS sequence"/>
</dbReference>
<feature type="compositionally biased region" description="Low complexity" evidence="2">
    <location>
        <begin position="1734"/>
        <end position="1747"/>
    </location>
</feature>
<dbReference type="InterPro" id="IPR011009">
    <property type="entry name" value="Kinase-like_dom_sf"/>
</dbReference>
<dbReference type="Gene3D" id="1.10.510.10">
    <property type="entry name" value="Transferase(Phosphotransferase) domain 1"/>
    <property type="match status" value="1"/>
</dbReference>
<feature type="compositionally biased region" description="Polar residues" evidence="2">
    <location>
        <begin position="77"/>
        <end position="96"/>
    </location>
</feature>
<accession>A0A2T9YXP8</accession>
<evidence type="ECO:0000313" key="4">
    <source>
        <dbReference type="EMBL" id="PVU97121.1"/>
    </source>
</evidence>
<reference evidence="4 5" key="1">
    <citation type="journal article" date="2018" name="MBio">
        <title>Comparative Genomics Reveals the Core Gene Toolbox for the Fungus-Insect Symbiosis.</title>
        <authorList>
            <person name="Wang Y."/>
            <person name="Stata M."/>
            <person name="Wang W."/>
            <person name="Stajich J.E."/>
            <person name="White M.M."/>
            <person name="Moncalvo J.M."/>
        </authorList>
    </citation>
    <scope>NUCLEOTIDE SEQUENCE [LARGE SCALE GENOMIC DNA]</scope>
    <source>
        <strain evidence="4 5">SWE-8-4</strain>
    </source>
</reference>
<keyword evidence="1" id="KW-0175">Coiled coil</keyword>
<feature type="compositionally biased region" description="Basic residues" evidence="2">
    <location>
        <begin position="1179"/>
        <end position="1188"/>
    </location>
</feature>
<sequence>MESISLSKVDTGDDSERKRITPATLSFRKMSEADRKLIKNSFGNRAKKKFVWKNIQDSEVEQKYLSISPPTTDRHLPNTNSAEYSVSSQNPTNTKKYSARTTSGSFSSYASSRGSYKNTSPTADSFSKNFPIELAKNNLKAFKFSKKHSSSHLDHFNQDVEIVLHFGHLVKTSTGTFAIIKFISKESKSNSYLAEQLTTKKKALLKHFFNDELLDINIILNQIFYMKFLNNQIGFINFLGEKHSSNQIFIFSEFFSDQDLTSFLFTYKDIYIDEHLILTIFNQICESVSFLHSLELPLAHFNLLPSSILINEKVARIANFDYISECNQKGIAKNSSYLRHNLLQNIPTHLLPPEIILDDQSDYIGVHCGNESDLSSVVEAKYTIPKTSPYSSEIVDLFETMLCVNPYERVSSLSLYRRIDRFIKKNFKRNFNYEALYSKDKEIIDQPESKLPSTVSKSLKSINADFDSYHHGSNANRPFFKDTEMDQNMSKDFESNINDENYDKINDLFLKNNLEDAVFGSIRRSITSRKNPNNNINRSKILSETQNLETTSYNNLSQVSHSTSSHMNLDFIDSTVSTTTASNQYDHIDNLHQPFKLNNHTSSSPNYPALNSYSNIMEHPNSTNQIFENDQNLAPKLKTSNSALTSKFEHDKKHQGRVKKIAQTFELPSSYIDLNSSNHSIKGISHFRSNSTLKDQQYLSKATNQTKKIDSIDRESSNQLFIKPEKKNSLAKVENNVQNNSQATSNFKTTDNQILDSNTSTNVKSSSNLSNSNLPSKKIYFNEELDDLQSEILAISIANKKILSNSATTSEYNIDSKYTNLERSADLSLKKSDIHSNQNNYDIPDIPDIEDQNLFNFTSDQDLEKSKNNEPDSLIKTEIDKGDSKQSIPRQEILQESSNIYSTLISSRIVSEDKSIEKVVDPQIKVTNSLNSNHNVNTSQFNELKYDYNEKNSDSYSTVKSENFSDNLTENNLSLEDNMTKNFTDKLKITNSRNGIISSKITKANPLKSSDNYSTKNAFDNKNYNYSNEENNMVFDVLNSNILESQHDNNLEYNSNINKNLSQEKYINITQTVYPGEDNHVTNLGFIPIQRAIDPKEKKDLISNKYIDSTNKIDQSNKFKKIGRGFESQLNKPLPEANTRIVNFSDQQTQLSNLNKSDFDLLVQEEESLDPERYNRPIQRAKQHKKTKTSSSDKKRLTKADAFSNALDMIIAVADMDPSRPLTGIFDEDFTNAKQKFALYRNSILVKGDHSNKEFDVTNYSAFEGVDLTAANTYYNGLLPATDSKTLNKTSNSYNTTNNSNLNEDIQSIDDNEWGSISTSEMGKMLKLMNEHNSKLAKTSNSVLALPPTNHNNTLSSAKNIEQTGKIQLSQENSELPPQELEKLMKKMEEYNKLVVDSNKTFVKKERLSRAILQMEDGYVGTFVPTEEFITLENPVNLKFNETFGSKIQTKIKEGLNNVAGIGTTMLANTNIKTKSFDSTTNFKVKAQQRATLNSIHSENDTSEVSAGTLDMMINRMEEYNTALERIKSRIVGQERAKQKEVIDLVQSMEDYNQKIFEEQQKLEKRQNRTVEQDQILKKMGDRVATTIQTAKNAKQWLSKLNINTKPAMLLSTISGDKSSTCGEHSQQNKLQMPDQIVVNNDMSEVRNSEGLESYKLNNINTKPDHDSAGSTKFSNNIQSSTLNIDSMPTNIITSDNKSPINENKNILSKHHELIKNISRSKTNYYTNGFKSLNNNNNKNQERNLTNTESLDTNTTSEHNYTADFKKRSATESNITSSKSDKNVKSFSGTDNYLASALANSKINNINKNISSVSLKEIDSKSNQSNYRAIKPLAKSSTNLSIESFANTQENYKQLVTTQNELYNSPEIQNFAQDSLNDNIKVKNDAVQLLDNWQSEPSNGGTADLQKLSQVDTPTNKTMQIASLTHLHQETTPALQNFHSPSKKMLSATNNNSSAIEVISKKDIKIDETIVIQTNVILKNNRASKSDFNKEKLLSKMSSNNSAQTKQDQNSKNNLSSFSNDSISAPKSKAKEGIWKSLTLRRTFSKLKSSKSRED</sequence>
<evidence type="ECO:0000259" key="3">
    <source>
        <dbReference type="PROSITE" id="PS50011"/>
    </source>
</evidence>
<dbReference type="SUPFAM" id="SSF56112">
    <property type="entry name" value="Protein kinase-like (PK-like)"/>
    <property type="match status" value="1"/>
</dbReference>
<feature type="region of interest" description="Disordered" evidence="2">
    <location>
        <begin position="66"/>
        <end position="116"/>
    </location>
</feature>
<dbReference type="PROSITE" id="PS50011">
    <property type="entry name" value="PROTEIN_KINASE_DOM"/>
    <property type="match status" value="1"/>
</dbReference>